<evidence type="ECO:0000256" key="2">
    <source>
        <dbReference type="ARBA" id="ARBA00022692"/>
    </source>
</evidence>
<evidence type="ECO:0000256" key="4">
    <source>
        <dbReference type="ARBA" id="ARBA00023136"/>
    </source>
</evidence>
<gene>
    <name evidence="6" type="ORF">PSON_ATCC_30995.1.T0350254</name>
</gene>
<dbReference type="PANTHER" id="PTHR11040:SF140">
    <property type="entry name" value="ZRT (ZRT), IRT- (IRT-) LIKE PROTEIN TRANSPORTER"/>
    <property type="match status" value="1"/>
</dbReference>
<dbReference type="Proteomes" id="UP000692954">
    <property type="component" value="Unassembled WGS sequence"/>
</dbReference>
<evidence type="ECO:0008006" key="8">
    <source>
        <dbReference type="Google" id="ProtNLM"/>
    </source>
</evidence>
<proteinExistence type="predicted"/>
<feature type="transmembrane region" description="Helical" evidence="5">
    <location>
        <begin position="143"/>
        <end position="164"/>
    </location>
</feature>
<feature type="transmembrane region" description="Helical" evidence="5">
    <location>
        <begin position="228"/>
        <end position="249"/>
    </location>
</feature>
<keyword evidence="4 5" id="KW-0472">Membrane</keyword>
<protein>
    <recommendedName>
        <fullName evidence="8">Zinc/iron permease</fullName>
    </recommendedName>
</protein>
<comment type="subcellular location">
    <subcellularLocation>
        <location evidence="1">Membrane</location>
        <topology evidence="1">Multi-pass membrane protein</topology>
    </subcellularLocation>
</comment>
<evidence type="ECO:0000313" key="7">
    <source>
        <dbReference type="Proteomes" id="UP000692954"/>
    </source>
</evidence>
<organism evidence="6 7">
    <name type="scientific">Paramecium sonneborni</name>
    <dbReference type="NCBI Taxonomy" id="65129"/>
    <lineage>
        <taxon>Eukaryota</taxon>
        <taxon>Sar</taxon>
        <taxon>Alveolata</taxon>
        <taxon>Ciliophora</taxon>
        <taxon>Intramacronucleata</taxon>
        <taxon>Oligohymenophorea</taxon>
        <taxon>Peniculida</taxon>
        <taxon>Parameciidae</taxon>
        <taxon>Paramecium</taxon>
    </lineage>
</organism>
<feature type="transmembrane region" description="Helical" evidence="5">
    <location>
        <begin position="204"/>
        <end position="222"/>
    </location>
</feature>
<feature type="transmembrane region" description="Helical" evidence="5">
    <location>
        <begin position="66"/>
        <end position="83"/>
    </location>
</feature>
<accession>A0A8S1M8J7</accession>
<reference evidence="6" key="1">
    <citation type="submission" date="2021-01" db="EMBL/GenBank/DDBJ databases">
        <authorList>
            <consortium name="Genoscope - CEA"/>
            <person name="William W."/>
        </authorList>
    </citation>
    <scope>NUCLEOTIDE SEQUENCE</scope>
</reference>
<keyword evidence="3 5" id="KW-1133">Transmembrane helix</keyword>
<keyword evidence="7" id="KW-1185">Reference proteome</keyword>
<evidence type="ECO:0000313" key="6">
    <source>
        <dbReference type="EMBL" id="CAD8076958.1"/>
    </source>
</evidence>
<dbReference type="GO" id="GO:0005385">
    <property type="term" value="F:zinc ion transmembrane transporter activity"/>
    <property type="evidence" value="ECO:0007669"/>
    <property type="project" value="TreeGrafter"/>
</dbReference>
<dbReference type="AlphaFoldDB" id="A0A8S1M8J7"/>
<comment type="caution">
    <text evidence="6">The sequence shown here is derived from an EMBL/GenBank/DDBJ whole genome shotgun (WGS) entry which is preliminary data.</text>
</comment>
<name>A0A8S1M8J7_9CILI</name>
<dbReference type="Pfam" id="PF02535">
    <property type="entry name" value="Zip"/>
    <property type="match status" value="1"/>
</dbReference>
<dbReference type="OrthoDB" id="10263369at2759"/>
<keyword evidence="2 5" id="KW-0812">Transmembrane</keyword>
<evidence type="ECO:0000256" key="3">
    <source>
        <dbReference type="ARBA" id="ARBA00022989"/>
    </source>
</evidence>
<evidence type="ECO:0000256" key="5">
    <source>
        <dbReference type="SAM" id="Phobius"/>
    </source>
</evidence>
<dbReference type="PANTHER" id="PTHR11040">
    <property type="entry name" value="ZINC/IRON TRANSPORTER"/>
    <property type="match status" value="1"/>
</dbReference>
<dbReference type="GO" id="GO:0016020">
    <property type="term" value="C:membrane"/>
    <property type="evidence" value="ECO:0007669"/>
    <property type="project" value="UniProtKB-SubCell"/>
</dbReference>
<sequence length="281" mass="31575">MWLKLLFGVLMYFEVEQLGKIAIKSQFQNDLLISYTNAFSSGLFLAVGIVHILPEANEILLEYIDYPIAFLIAIMGFSLLLFVEKILFRNVEDNPCCSNCQELQELDHHQKHHQAILLENFDHQHTDKLIHSLKHNQNNLKPYLLSAAIGLHAIFEGIAVGVTARTSDTLALGLSLMGHKWAEGWALGVAFRESNVEKAIQVKFIIFAALLSPIGILIGIIIARESTLISGIVQSITAGTFIYIASTELIVEEFNKNNNKLIKYILYLLGIMLMSFIVYLE</sequence>
<dbReference type="InterPro" id="IPR003689">
    <property type="entry name" value="ZIP"/>
</dbReference>
<feature type="transmembrane region" description="Helical" evidence="5">
    <location>
        <begin position="32"/>
        <end position="54"/>
    </location>
</feature>
<feature type="transmembrane region" description="Helical" evidence="5">
    <location>
        <begin position="261"/>
        <end position="280"/>
    </location>
</feature>
<dbReference type="EMBL" id="CAJJDN010000035">
    <property type="protein sequence ID" value="CAD8076958.1"/>
    <property type="molecule type" value="Genomic_DNA"/>
</dbReference>
<evidence type="ECO:0000256" key="1">
    <source>
        <dbReference type="ARBA" id="ARBA00004141"/>
    </source>
</evidence>